<dbReference type="InterPro" id="IPR044730">
    <property type="entry name" value="RNase_H-like_dom_plant"/>
</dbReference>
<organism evidence="2 3">
    <name type="scientific">Liquidambar formosana</name>
    <name type="common">Formosan gum</name>
    <dbReference type="NCBI Taxonomy" id="63359"/>
    <lineage>
        <taxon>Eukaryota</taxon>
        <taxon>Viridiplantae</taxon>
        <taxon>Streptophyta</taxon>
        <taxon>Embryophyta</taxon>
        <taxon>Tracheophyta</taxon>
        <taxon>Spermatophyta</taxon>
        <taxon>Magnoliopsida</taxon>
        <taxon>eudicotyledons</taxon>
        <taxon>Gunneridae</taxon>
        <taxon>Pentapetalae</taxon>
        <taxon>Saxifragales</taxon>
        <taxon>Altingiaceae</taxon>
        <taxon>Liquidambar</taxon>
    </lineage>
</organism>
<evidence type="ECO:0000313" key="3">
    <source>
        <dbReference type="Proteomes" id="UP001415857"/>
    </source>
</evidence>
<dbReference type="GO" id="GO:0004523">
    <property type="term" value="F:RNA-DNA hybrid ribonuclease activity"/>
    <property type="evidence" value="ECO:0007669"/>
    <property type="project" value="InterPro"/>
</dbReference>
<evidence type="ECO:0000313" key="2">
    <source>
        <dbReference type="EMBL" id="KAK9287990.1"/>
    </source>
</evidence>
<sequence>MGCLASVKTGFTRCKSIWEQLPSGFIKINVDVAVGSKSSYAACIARDEHDFVLGAWATIHPMIDPVIAEAYATRLACLFARDKGWSSVCFEGDAQVIINGILSPSLSSAWSYDVVILDIKFIANTLRAFSFKKASTEANVATHEMARWGGGGGGWFFGFPR</sequence>
<gene>
    <name evidence="2" type="ORF">L1049_016435</name>
</gene>
<dbReference type="CDD" id="cd06222">
    <property type="entry name" value="RNase_H_like"/>
    <property type="match status" value="1"/>
</dbReference>
<evidence type="ECO:0000259" key="1">
    <source>
        <dbReference type="Pfam" id="PF13456"/>
    </source>
</evidence>
<dbReference type="InterPro" id="IPR002156">
    <property type="entry name" value="RNaseH_domain"/>
</dbReference>
<reference evidence="2 3" key="1">
    <citation type="journal article" date="2024" name="Plant J.">
        <title>Genome sequences and population genomics reveal climatic adaptation and genomic divergence between two closely related sweetgum species.</title>
        <authorList>
            <person name="Xu W.Q."/>
            <person name="Ren C.Q."/>
            <person name="Zhang X.Y."/>
            <person name="Comes H.P."/>
            <person name="Liu X.H."/>
            <person name="Li Y.G."/>
            <person name="Kettle C.J."/>
            <person name="Jalonen R."/>
            <person name="Gaisberger H."/>
            <person name="Ma Y.Z."/>
            <person name="Qiu Y.X."/>
        </authorList>
    </citation>
    <scope>NUCLEOTIDE SEQUENCE [LARGE SCALE GENOMIC DNA]</scope>
    <source>
        <strain evidence="2">Hangzhou</strain>
    </source>
</reference>
<dbReference type="AlphaFoldDB" id="A0AAP0S6D2"/>
<dbReference type="EMBL" id="JBBPBK010000003">
    <property type="protein sequence ID" value="KAK9287990.1"/>
    <property type="molecule type" value="Genomic_DNA"/>
</dbReference>
<dbReference type="InterPro" id="IPR036397">
    <property type="entry name" value="RNaseH_sf"/>
</dbReference>
<dbReference type="Gene3D" id="3.30.420.10">
    <property type="entry name" value="Ribonuclease H-like superfamily/Ribonuclease H"/>
    <property type="match status" value="1"/>
</dbReference>
<name>A0AAP0S6D2_LIQFO</name>
<proteinExistence type="predicted"/>
<dbReference type="PANTHER" id="PTHR47074:SF61">
    <property type="entry name" value="RNASE H TYPE-1 DOMAIN-CONTAINING PROTEIN"/>
    <property type="match status" value="1"/>
</dbReference>
<accession>A0AAP0S6D2</accession>
<keyword evidence="3" id="KW-1185">Reference proteome</keyword>
<dbReference type="GO" id="GO:0003676">
    <property type="term" value="F:nucleic acid binding"/>
    <property type="evidence" value="ECO:0007669"/>
    <property type="project" value="InterPro"/>
</dbReference>
<comment type="caution">
    <text evidence="2">The sequence shown here is derived from an EMBL/GenBank/DDBJ whole genome shotgun (WGS) entry which is preliminary data.</text>
</comment>
<dbReference type="PANTHER" id="PTHR47074">
    <property type="entry name" value="BNAC02G40300D PROTEIN"/>
    <property type="match status" value="1"/>
</dbReference>
<protein>
    <recommendedName>
        <fullName evidence="1">RNase H type-1 domain-containing protein</fullName>
    </recommendedName>
</protein>
<dbReference type="Pfam" id="PF13456">
    <property type="entry name" value="RVT_3"/>
    <property type="match status" value="1"/>
</dbReference>
<dbReference type="Proteomes" id="UP001415857">
    <property type="component" value="Unassembled WGS sequence"/>
</dbReference>
<dbReference type="InterPro" id="IPR052929">
    <property type="entry name" value="RNase_H-like_EbsB-rel"/>
</dbReference>
<feature type="domain" description="RNase H type-1" evidence="1">
    <location>
        <begin position="29"/>
        <end position="148"/>
    </location>
</feature>